<dbReference type="PANTHER" id="PTHR46346:SF1">
    <property type="entry name" value="PHOSPHATIDYLINOSITOL N-ACETYLGLUCOSAMINYLTRANSFERASE SUBUNIT P"/>
    <property type="match status" value="1"/>
</dbReference>
<sequence>MTSSNRGQVPPGLQSKSTPNLPTLKSLDDDGKNASHQHSRSVISPPRIPSPRSPLSNGPASVEDNGDEEDDPFALEQSDGSESGEDAEEAQEEVDSPPASRPLYTSRSHTQLPRQPATFYPPFYNKPPVPLPPSPSLTSLLRPAFSAATSRPTTPDSSDVEGPYGHTNGTSTPTSSTTNLAHITNSARNAPTVPRASPKVPTYEYYGFAVYLGSSAAFLVYILWAYVPAPLLHQMGIWWYPDRWWALAVPCWLVALVIYIYVALASYNTRYLTLPLNSCENLVDETAQVAVVDRKTGQIARNPVLGLGNAQGCAKGREEDSSSRSISRSSSFSAYQFGADEHVDWKTFWNVGTDAVMDVPIGGVCEILYGNDR</sequence>
<evidence type="ECO:0000313" key="8">
    <source>
        <dbReference type="EMBL" id="KAL1608930.1"/>
    </source>
</evidence>
<evidence type="ECO:0000259" key="7">
    <source>
        <dbReference type="Pfam" id="PF08510"/>
    </source>
</evidence>
<feature type="compositionally biased region" description="Polar residues" evidence="5">
    <location>
        <begin position="14"/>
        <end position="23"/>
    </location>
</feature>
<proteinExistence type="predicted"/>
<dbReference type="PANTHER" id="PTHR46346">
    <property type="entry name" value="PHOSPHATIDYLINOSITOL N-ACETYLGLUCOSAMINYLTRANSFERASE SUBUNIT P"/>
    <property type="match status" value="1"/>
</dbReference>
<feature type="region of interest" description="Disordered" evidence="5">
    <location>
        <begin position="145"/>
        <end position="176"/>
    </location>
</feature>
<feature type="transmembrane region" description="Helical" evidence="6">
    <location>
        <begin position="205"/>
        <end position="224"/>
    </location>
</feature>
<reference evidence="8 9" key="1">
    <citation type="submission" date="2024-02" db="EMBL/GenBank/DDBJ databases">
        <title>De novo assembly and annotation of 12 fungi associated with fruit tree decline syndrome in Ontario, Canada.</title>
        <authorList>
            <person name="Sulman M."/>
            <person name="Ellouze W."/>
            <person name="Ilyukhin E."/>
        </authorList>
    </citation>
    <scope>NUCLEOTIDE SEQUENCE [LARGE SCALE GENOMIC DNA]</scope>
    <source>
        <strain evidence="8 9">M97-236</strain>
    </source>
</reference>
<feature type="transmembrane region" description="Helical" evidence="6">
    <location>
        <begin position="244"/>
        <end position="264"/>
    </location>
</feature>
<keyword evidence="3 6" id="KW-1133">Transmembrane helix</keyword>
<dbReference type="InterPro" id="IPR052263">
    <property type="entry name" value="GPI_Anchor_Biosynth"/>
</dbReference>
<dbReference type="Proteomes" id="UP001521222">
    <property type="component" value="Unassembled WGS sequence"/>
</dbReference>
<feature type="compositionally biased region" description="Polar residues" evidence="5">
    <location>
        <begin position="147"/>
        <end position="157"/>
    </location>
</feature>
<keyword evidence="2 6" id="KW-0812">Transmembrane</keyword>
<evidence type="ECO:0000256" key="6">
    <source>
        <dbReference type="SAM" id="Phobius"/>
    </source>
</evidence>
<evidence type="ECO:0000256" key="4">
    <source>
        <dbReference type="ARBA" id="ARBA00023136"/>
    </source>
</evidence>
<feature type="compositionally biased region" description="Polar residues" evidence="5">
    <location>
        <begin position="103"/>
        <end position="113"/>
    </location>
</feature>
<organism evidence="8 9">
    <name type="scientific">Nothophoma quercina</name>
    <dbReference type="NCBI Taxonomy" id="749835"/>
    <lineage>
        <taxon>Eukaryota</taxon>
        <taxon>Fungi</taxon>
        <taxon>Dikarya</taxon>
        <taxon>Ascomycota</taxon>
        <taxon>Pezizomycotina</taxon>
        <taxon>Dothideomycetes</taxon>
        <taxon>Pleosporomycetidae</taxon>
        <taxon>Pleosporales</taxon>
        <taxon>Pleosporineae</taxon>
        <taxon>Didymellaceae</taxon>
        <taxon>Nothophoma</taxon>
    </lineage>
</organism>
<accession>A0ABR3RWX5</accession>
<feature type="region of interest" description="Disordered" evidence="5">
    <location>
        <begin position="1"/>
        <end position="125"/>
    </location>
</feature>
<comment type="caution">
    <text evidence="8">The sequence shown here is derived from an EMBL/GenBank/DDBJ whole genome shotgun (WGS) entry which is preliminary data.</text>
</comment>
<dbReference type="InterPro" id="IPR013717">
    <property type="entry name" value="PIG-P"/>
</dbReference>
<dbReference type="Pfam" id="PF08510">
    <property type="entry name" value="PIG-P"/>
    <property type="match status" value="1"/>
</dbReference>
<feature type="compositionally biased region" description="Acidic residues" evidence="5">
    <location>
        <begin position="64"/>
        <end position="73"/>
    </location>
</feature>
<evidence type="ECO:0000256" key="5">
    <source>
        <dbReference type="SAM" id="MobiDB-lite"/>
    </source>
</evidence>
<feature type="domain" description="PIG-P" evidence="7">
    <location>
        <begin position="202"/>
        <end position="369"/>
    </location>
</feature>
<evidence type="ECO:0000313" key="9">
    <source>
        <dbReference type="Proteomes" id="UP001521222"/>
    </source>
</evidence>
<evidence type="ECO:0000256" key="1">
    <source>
        <dbReference type="ARBA" id="ARBA00004141"/>
    </source>
</evidence>
<dbReference type="EMBL" id="JAKIXB020000005">
    <property type="protein sequence ID" value="KAL1608930.1"/>
    <property type="molecule type" value="Genomic_DNA"/>
</dbReference>
<comment type="subcellular location">
    <subcellularLocation>
        <location evidence="1">Membrane</location>
        <topology evidence="1">Multi-pass membrane protein</topology>
    </subcellularLocation>
</comment>
<evidence type="ECO:0000256" key="3">
    <source>
        <dbReference type="ARBA" id="ARBA00022989"/>
    </source>
</evidence>
<evidence type="ECO:0000256" key="2">
    <source>
        <dbReference type="ARBA" id="ARBA00022692"/>
    </source>
</evidence>
<keyword evidence="4 6" id="KW-0472">Membrane</keyword>
<gene>
    <name evidence="8" type="ORF">SLS59_002122</name>
</gene>
<protein>
    <recommendedName>
        <fullName evidence="7">PIG-P domain-containing protein</fullName>
    </recommendedName>
</protein>
<keyword evidence="9" id="KW-1185">Reference proteome</keyword>
<name>A0ABR3RWX5_9PLEO</name>
<feature type="compositionally biased region" description="Acidic residues" evidence="5">
    <location>
        <begin position="82"/>
        <end position="95"/>
    </location>
</feature>